<reference evidence="3" key="1">
    <citation type="submission" date="2019-10" db="EMBL/GenBank/DDBJ databases">
        <title>The sequence and de novo assembly of the wild yak genome.</title>
        <authorList>
            <person name="Liu Y."/>
        </authorList>
    </citation>
    <scope>NUCLEOTIDE SEQUENCE [LARGE SCALE GENOMIC DNA]</scope>
    <source>
        <strain evidence="3">WY2019</strain>
    </source>
</reference>
<dbReference type="PANTHER" id="PTHR31333:SF2">
    <property type="entry name" value="PWWP DOMAIN-CONTAINING DNA REPAIR FACTOR 4"/>
    <property type="match status" value="1"/>
</dbReference>
<keyword evidence="4" id="KW-1185">Reference proteome</keyword>
<proteinExistence type="predicted"/>
<organism evidence="3 4">
    <name type="scientific">Bos mutus</name>
    <name type="common">wild yak</name>
    <dbReference type="NCBI Taxonomy" id="72004"/>
    <lineage>
        <taxon>Eukaryota</taxon>
        <taxon>Metazoa</taxon>
        <taxon>Chordata</taxon>
        <taxon>Craniata</taxon>
        <taxon>Vertebrata</taxon>
        <taxon>Euteleostomi</taxon>
        <taxon>Mammalia</taxon>
        <taxon>Eutheria</taxon>
        <taxon>Laurasiatheria</taxon>
        <taxon>Artiodactyla</taxon>
        <taxon>Ruminantia</taxon>
        <taxon>Pecora</taxon>
        <taxon>Bovidae</taxon>
        <taxon>Bovinae</taxon>
        <taxon>Bos</taxon>
    </lineage>
</organism>
<dbReference type="EMBL" id="VBQZ03000321">
    <property type="protein sequence ID" value="MXQ98967.1"/>
    <property type="molecule type" value="Genomic_DNA"/>
</dbReference>
<feature type="region of interest" description="Disordered" evidence="1">
    <location>
        <begin position="180"/>
        <end position="203"/>
    </location>
</feature>
<evidence type="ECO:0000313" key="4">
    <source>
        <dbReference type="Proteomes" id="UP000322234"/>
    </source>
</evidence>
<gene>
    <name evidence="3" type="ORF">E5288_WYG017493</name>
</gene>
<evidence type="ECO:0000313" key="3">
    <source>
        <dbReference type="EMBL" id="MXQ98967.1"/>
    </source>
</evidence>
<feature type="domain" description="PWWP" evidence="2">
    <location>
        <begin position="31"/>
        <end position="171"/>
    </location>
</feature>
<dbReference type="InterPro" id="IPR040263">
    <property type="entry name" value="PWP3A_3B_4"/>
</dbReference>
<dbReference type="Pfam" id="PF20886">
    <property type="entry name" value="PWP3A-B_C"/>
    <property type="match status" value="1"/>
</dbReference>
<dbReference type="PANTHER" id="PTHR31333">
    <property type="entry name" value="PWWP DOMAIN-CONTAINING DNA REPAIR FACTOR 3 FAMILY MEMBER"/>
    <property type="match status" value="1"/>
</dbReference>
<dbReference type="AlphaFoldDB" id="A0A6B0SE64"/>
<dbReference type="Proteomes" id="UP000322234">
    <property type="component" value="Unassembled WGS sequence"/>
</dbReference>
<protein>
    <recommendedName>
        <fullName evidence="2">PWWP domain-containing protein</fullName>
    </recommendedName>
</protein>
<name>A0A6B0SE64_9CETA</name>
<dbReference type="InterPro" id="IPR048795">
    <property type="entry name" value="PWP3A_3B_4_C"/>
</dbReference>
<accession>A0A6B0SE64</accession>
<evidence type="ECO:0000259" key="2">
    <source>
        <dbReference type="Pfam" id="PF20886"/>
    </source>
</evidence>
<comment type="caution">
    <text evidence="3">The sequence shown here is derived from an EMBL/GenBank/DDBJ whole genome shotgun (WGS) entry which is preliminary data.</text>
</comment>
<sequence length="203" mass="23697">MDFPKVNYSDLEDSEEEISVALKRHCKRILPDRMRAAWDRANQKLVDFIMKRKGADPHLLDIVKGRKESRWLESFLNSQRYMIPIETYLEDDDQLDVVVSHLREIYKHVDKKVLALMRDDPVSFLLDVLLPEAIICSITALDGLEYKEAEAKYLQGPPVHSREKELFDKKILKKIRKRSAERYKAKLSPCAQQGIGEKSQPHH</sequence>
<evidence type="ECO:0000256" key="1">
    <source>
        <dbReference type="SAM" id="MobiDB-lite"/>
    </source>
</evidence>